<accession>A0A804QE31</accession>
<feature type="compositionally biased region" description="Basic and acidic residues" evidence="1">
    <location>
        <begin position="338"/>
        <end position="347"/>
    </location>
</feature>
<sequence length="459" mass="49807">MQEQPQATNNCRSGRPSFDFFFFLSPVHALSTRGILHRTATRICTFLSFGGLVDPSFAPYRAENTHATRRREAKTCDVMSRTRKRHEKKQAAPSRTGLRRLHRPRRAALAGAGAGGEAHLDVPARVVVVVLLLPTTATLLAVARLRGRRRAATPDQPPQPGARLLRRRVLLRLRAAGADLVLGAEEEDVGGEVGGLRVGLGRGHGGRDGRVVHGGAPAERAGGVGAEPHVDAVHVEGVPAPRQHARRLPRRQLRDAHGAVRRLVAPAHLPPGQLRHRLVVEPAVVAPLRAAADVRACASPDAEHDAQPRPDAAAAGGGHRVRRRLAAVPLGAEEDVEAEHQGQEDRRHGRQHRGRRRDRRRGHRHRTMMSSDQPLSPSLPFPSPSFPWKNDLVAYASRSLLLSPPPPLPCSAPRKLLDVRAAKLLKAINVVVLVSCWGVGNSNDLARLLIRGRRGGCKG</sequence>
<dbReference type="Gramene" id="Zm00001eb327560_T001">
    <property type="protein sequence ID" value="Zm00001eb327560_P001"/>
    <property type="gene ID" value="Zm00001eb327560"/>
</dbReference>
<feature type="region of interest" description="Disordered" evidence="1">
    <location>
        <begin position="65"/>
        <end position="97"/>
    </location>
</feature>
<reference evidence="2" key="3">
    <citation type="submission" date="2021-05" db="UniProtKB">
        <authorList>
            <consortium name="EnsemblPlants"/>
        </authorList>
    </citation>
    <scope>IDENTIFICATION</scope>
    <source>
        <strain evidence="2">cv. B73</strain>
    </source>
</reference>
<feature type="region of interest" description="Disordered" evidence="1">
    <location>
        <begin position="299"/>
        <end position="379"/>
    </location>
</feature>
<dbReference type="InParanoid" id="A0A804QE31"/>
<reference evidence="2" key="2">
    <citation type="submission" date="2019-07" db="EMBL/GenBank/DDBJ databases">
        <authorList>
            <person name="Seetharam A."/>
            <person name="Woodhouse M."/>
            <person name="Cannon E."/>
        </authorList>
    </citation>
    <scope>NUCLEOTIDE SEQUENCE [LARGE SCALE GENOMIC DNA]</scope>
    <source>
        <strain evidence="2">cv. B73</strain>
    </source>
</reference>
<evidence type="ECO:0000256" key="1">
    <source>
        <dbReference type="SAM" id="MobiDB-lite"/>
    </source>
</evidence>
<dbReference type="Proteomes" id="UP000007305">
    <property type="component" value="Chromosome 7"/>
</dbReference>
<evidence type="ECO:0000313" key="2">
    <source>
        <dbReference type="EnsemblPlants" id="Zm00001eb327560_P001"/>
    </source>
</evidence>
<organism evidence="2 3">
    <name type="scientific">Zea mays</name>
    <name type="common">Maize</name>
    <dbReference type="NCBI Taxonomy" id="4577"/>
    <lineage>
        <taxon>Eukaryota</taxon>
        <taxon>Viridiplantae</taxon>
        <taxon>Streptophyta</taxon>
        <taxon>Embryophyta</taxon>
        <taxon>Tracheophyta</taxon>
        <taxon>Spermatophyta</taxon>
        <taxon>Magnoliopsida</taxon>
        <taxon>Liliopsida</taxon>
        <taxon>Poales</taxon>
        <taxon>Poaceae</taxon>
        <taxon>PACMAD clade</taxon>
        <taxon>Panicoideae</taxon>
        <taxon>Andropogonodae</taxon>
        <taxon>Andropogoneae</taxon>
        <taxon>Tripsacinae</taxon>
        <taxon>Zea</taxon>
    </lineage>
</organism>
<dbReference type="AlphaFoldDB" id="A0A804QE31"/>
<proteinExistence type="predicted"/>
<name>A0A804QE31_MAIZE</name>
<evidence type="ECO:0000313" key="3">
    <source>
        <dbReference type="Proteomes" id="UP000007305"/>
    </source>
</evidence>
<feature type="compositionally biased region" description="Basic residues" evidence="1">
    <location>
        <begin position="348"/>
        <end position="367"/>
    </location>
</feature>
<reference evidence="3" key="1">
    <citation type="submission" date="2015-12" db="EMBL/GenBank/DDBJ databases">
        <title>Update maize B73 reference genome by single molecule sequencing technologies.</title>
        <authorList>
            <consortium name="Maize Genome Sequencing Project"/>
            <person name="Ware D."/>
        </authorList>
    </citation>
    <scope>NUCLEOTIDE SEQUENCE [LARGE SCALE GENOMIC DNA]</scope>
    <source>
        <strain evidence="3">cv. B73</strain>
    </source>
</reference>
<dbReference type="EnsemblPlants" id="Zm00001eb327560_T001">
    <property type="protein sequence ID" value="Zm00001eb327560_P001"/>
    <property type="gene ID" value="Zm00001eb327560"/>
</dbReference>
<protein>
    <submittedName>
        <fullName evidence="2">Uncharacterized protein</fullName>
    </submittedName>
</protein>
<keyword evidence="3" id="KW-1185">Reference proteome</keyword>